<dbReference type="PROSITE" id="PS51257">
    <property type="entry name" value="PROKAR_LIPOPROTEIN"/>
    <property type="match status" value="1"/>
</dbReference>
<dbReference type="Proteomes" id="UP000324133">
    <property type="component" value="Unassembled WGS sequence"/>
</dbReference>
<name>A0A5B6TKV3_9BACT</name>
<reference evidence="1 2" key="1">
    <citation type="submission" date="2019-07" db="EMBL/GenBank/DDBJ databases">
        <title>Rufibacter sp. nov., isolated from lake sediment.</title>
        <authorList>
            <person name="Qu J.-H."/>
        </authorList>
    </citation>
    <scope>NUCLEOTIDE SEQUENCE [LARGE SCALE GENOMIC DNA]</scope>
    <source>
        <strain evidence="1 2">NBS58-1</strain>
    </source>
</reference>
<keyword evidence="2" id="KW-1185">Reference proteome</keyword>
<organism evidence="1 2">
    <name type="scientific">Rufibacter hautae</name>
    <dbReference type="NCBI Taxonomy" id="2595005"/>
    <lineage>
        <taxon>Bacteria</taxon>
        <taxon>Pseudomonadati</taxon>
        <taxon>Bacteroidota</taxon>
        <taxon>Cytophagia</taxon>
        <taxon>Cytophagales</taxon>
        <taxon>Hymenobacteraceae</taxon>
        <taxon>Rufibacter</taxon>
    </lineage>
</organism>
<gene>
    <name evidence="1" type="ORF">FOA19_04980</name>
</gene>
<proteinExistence type="predicted"/>
<dbReference type="RefSeq" id="WP_149089663.1">
    <property type="nucleotide sequence ID" value="NZ_VKKY01000001.1"/>
</dbReference>
<evidence type="ECO:0000313" key="2">
    <source>
        <dbReference type="Proteomes" id="UP000324133"/>
    </source>
</evidence>
<protein>
    <recommendedName>
        <fullName evidence="3">Lipoprotein</fullName>
    </recommendedName>
</protein>
<comment type="caution">
    <text evidence="1">The sequence shown here is derived from an EMBL/GenBank/DDBJ whole genome shotgun (WGS) entry which is preliminary data.</text>
</comment>
<dbReference type="OrthoDB" id="893708at2"/>
<accession>A0A5B6TKV3</accession>
<sequence length="180" mass="21016">MKKSLHFAALILIVFSCNSRIDTVQEPQLPSFTVNGKEYLNITKSRYYPAFEKRPLKEFEKADGRIILGSSDGFILVTAKIWIVDSMFKNLAEKENLKYSKTFFLDTTNKVSPFDFTNGFEVKSISGDTAYFHLTTKKLQFTEKEIKERWRMKINCHFEDKNGLSVDTFFVSRFNADWMK</sequence>
<dbReference type="AlphaFoldDB" id="A0A5B6TKV3"/>
<evidence type="ECO:0008006" key="3">
    <source>
        <dbReference type="Google" id="ProtNLM"/>
    </source>
</evidence>
<dbReference type="EMBL" id="VKKY01000001">
    <property type="protein sequence ID" value="KAA3440025.1"/>
    <property type="molecule type" value="Genomic_DNA"/>
</dbReference>
<evidence type="ECO:0000313" key="1">
    <source>
        <dbReference type="EMBL" id="KAA3440025.1"/>
    </source>
</evidence>